<dbReference type="PANTHER" id="PTHR30258">
    <property type="entry name" value="TYPE II SECRETION SYSTEM PROTEIN GSPE-RELATED"/>
    <property type="match status" value="1"/>
</dbReference>
<evidence type="ECO:0000313" key="5">
    <source>
        <dbReference type="EMBL" id="GGE18009.1"/>
    </source>
</evidence>
<dbReference type="GO" id="GO:0005524">
    <property type="term" value="F:ATP binding"/>
    <property type="evidence" value="ECO:0007669"/>
    <property type="project" value="UniProtKB-KW"/>
</dbReference>
<dbReference type="InterPro" id="IPR003593">
    <property type="entry name" value="AAA+_ATPase"/>
</dbReference>
<comment type="caution">
    <text evidence="5">The sequence shown here is derived from an EMBL/GenBank/DDBJ whole genome shotgun (WGS) entry which is preliminary data.</text>
</comment>
<dbReference type="SMART" id="SM00382">
    <property type="entry name" value="AAA"/>
    <property type="match status" value="1"/>
</dbReference>
<dbReference type="InterPro" id="IPR001482">
    <property type="entry name" value="T2SS/T4SS_dom"/>
</dbReference>
<feature type="domain" description="Bacterial type II secretion system protein E" evidence="4">
    <location>
        <begin position="296"/>
        <end position="310"/>
    </location>
</feature>
<organism evidence="5 6">
    <name type="scientific">Sphingobacterium cellulitidis</name>
    <dbReference type="NCBI Taxonomy" id="1768011"/>
    <lineage>
        <taxon>Bacteria</taxon>
        <taxon>Pseudomonadati</taxon>
        <taxon>Bacteroidota</taxon>
        <taxon>Sphingobacteriia</taxon>
        <taxon>Sphingobacteriales</taxon>
        <taxon>Sphingobacteriaceae</taxon>
        <taxon>Sphingobacterium</taxon>
    </lineage>
</organism>
<evidence type="ECO:0000256" key="1">
    <source>
        <dbReference type="ARBA" id="ARBA00006611"/>
    </source>
</evidence>
<dbReference type="Pfam" id="PF00437">
    <property type="entry name" value="T2SSE"/>
    <property type="match status" value="1"/>
</dbReference>
<dbReference type="AlphaFoldDB" id="A0A8H9KTA4"/>
<dbReference type="Gene3D" id="3.30.300.160">
    <property type="entry name" value="Type II secretion system, protein E, N-terminal domain"/>
    <property type="match status" value="1"/>
</dbReference>
<dbReference type="Pfam" id="PF05157">
    <property type="entry name" value="MshEN"/>
    <property type="match status" value="1"/>
</dbReference>
<keyword evidence="2" id="KW-0547">Nucleotide-binding</keyword>
<evidence type="ECO:0000313" key="6">
    <source>
        <dbReference type="Proteomes" id="UP000614460"/>
    </source>
</evidence>
<keyword evidence="6" id="KW-1185">Reference proteome</keyword>
<dbReference type="InterPro" id="IPR027417">
    <property type="entry name" value="P-loop_NTPase"/>
</dbReference>
<dbReference type="PROSITE" id="PS00662">
    <property type="entry name" value="T2SP_E"/>
    <property type="match status" value="1"/>
</dbReference>
<dbReference type="SUPFAM" id="SSF160246">
    <property type="entry name" value="EspE N-terminal domain-like"/>
    <property type="match status" value="1"/>
</dbReference>
<evidence type="ECO:0000259" key="4">
    <source>
        <dbReference type="PROSITE" id="PS00662"/>
    </source>
</evidence>
<dbReference type="Gene3D" id="3.30.450.90">
    <property type="match status" value="1"/>
</dbReference>
<dbReference type="GO" id="GO:0016887">
    <property type="term" value="F:ATP hydrolysis activity"/>
    <property type="evidence" value="ECO:0007669"/>
    <property type="project" value="TreeGrafter"/>
</dbReference>
<dbReference type="RefSeq" id="WP_182498373.1">
    <property type="nucleotide sequence ID" value="NZ_BMKM01000003.1"/>
</dbReference>
<name>A0A8H9KTA4_9SPHI</name>
<dbReference type="CDD" id="cd01129">
    <property type="entry name" value="PulE-GspE-like"/>
    <property type="match status" value="1"/>
</dbReference>
<dbReference type="GO" id="GO:0005886">
    <property type="term" value="C:plasma membrane"/>
    <property type="evidence" value="ECO:0007669"/>
    <property type="project" value="TreeGrafter"/>
</dbReference>
<accession>A0A8H9KTA4</accession>
<dbReference type="Proteomes" id="UP000614460">
    <property type="component" value="Unassembled WGS sequence"/>
</dbReference>
<dbReference type="EMBL" id="BMKM01000003">
    <property type="protein sequence ID" value="GGE18009.1"/>
    <property type="molecule type" value="Genomic_DNA"/>
</dbReference>
<evidence type="ECO:0000256" key="2">
    <source>
        <dbReference type="ARBA" id="ARBA00022741"/>
    </source>
</evidence>
<reference evidence="5" key="1">
    <citation type="journal article" date="2014" name="Int. J. Syst. Evol. Microbiol.">
        <title>Complete genome sequence of Corynebacterium casei LMG S-19264T (=DSM 44701T), isolated from a smear-ripened cheese.</title>
        <authorList>
            <consortium name="US DOE Joint Genome Institute (JGI-PGF)"/>
            <person name="Walter F."/>
            <person name="Albersmeier A."/>
            <person name="Kalinowski J."/>
            <person name="Ruckert C."/>
        </authorList>
    </citation>
    <scope>NUCLEOTIDE SEQUENCE</scope>
    <source>
        <strain evidence="5">CGMCC 1.15966</strain>
    </source>
</reference>
<dbReference type="PANTHER" id="PTHR30258:SF1">
    <property type="entry name" value="PROTEIN TRANSPORT PROTEIN HOFB HOMOLOG"/>
    <property type="match status" value="1"/>
</dbReference>
<dbReference type="InterPro" id="IPR037257">
    <property type="entry name" value="T2SS_E_N_sf"/>
</dbReference>
<protein>
    <submittedName>
        <fullName evidence="5">General secretion pathway protein GspE</fullName>
    </submittedName>
</protein>
<keyword evidence="3" id="KW-0067">ATP-binding</keyword>
<sequence length="475" mass="54080">MDDFHTTSIEEELILKVPRKVAHHYRVVPIAKRGDVTVLVSDNSSDDIAEELSMILDFPFNLEKTEPSEIEHLLERYYFESYNTVQVHLSKQLSFDNNFLDNLILEAKLLKTSDIHIESFEDRGRVRVRIDGMMVERYSVTKSDYPALVNKIKIMSNMDIAEKRLPQDGRIHYSKNGENFDMRVSVLPTLHGEKVVLRLLNNDATDIHIESLGMTTEDLANYLQGVRKTNGILLISGPTGSGKTTTLYATLKYLNKETTNILTIEDPIEYTLEGINQVQLRENIGLTFGAAMRTFLRQDPDIIMVGEIRDPDTANMAIRAALTGHLVLSTIHTNSAWGTVSRLIDMGIPGFLIANTLNTTVAQRLLRLLCPHCKAIKPFDDSLFPRQFVPFYELTEYAVPVGCSQCYYTGYKGRRAVYEIIPMDRELAEEIKKENLLVDDLLNQRKIKTLGFNAFEIFANKLTSIDEIYSLLINY</sequence>
<reference evidence="5" key="2">
    <citation type="submission" date="2020-09" db="EMBL/GenBank/DDBJ databases">
        <authorList>
            <person name="Sun Q."/>
            <person name="Zhou Y."/>
        </authorList>
    </citation>
    <scope>NUCLEOTIDE SEQUENCE</scope>
    <source>
        <strain evidence="5">CGMCC 1.15966</strain>
    </source>
</reference>
<dbReference type="Gene3D" id="3.40.50.300">
    <property type="entry name" value="P-loop containing nucleotide triphosphate hydrolases"/>
    <property type="match status" value="1"/>
</dbReference>
<gene>
    <name evidence="5" type="primary">gspE</name>
    <name evidence="5" type="ORF">GCM10011516_14570</name>
</gene>
<dbReference type="SUPFAM" id="SSF52540">
    <property type="entry name" value="P-loop containing nucleoside triphosphate hydrolases"/>
    <property type="match status" value="1"/>
</dbReference>
<proteinExistence type="inferred from homology"/>
<comment type="similarity">
    <text evidence="1">Belongs to the GSP E family.</text>
</comment>
<evidence type="ECO:0000256" key="3">
    <source>
        <dbReference type="ARBA" id="ARBA00022840"/>
    </source>
</evidence>
<dbReference type="InterPro" id="IPR007831">
    <property type="entry name" value="T2SS_GspE_N"/>
</dbReference>